<dbReference type="CDD" id="cd05356">
    <property type="entry name" value="17beta-HSD1_like_SDR_c"/>
    <property type="match status" value="1"/>
</dbReference>
<dbReference type="Gene3D" id="3.40.50.720">
    <property type="entry name" value="NAD(P)-binding Rossmann-like Domain"/>
    <property type="match status" value="1"/>
</dbReference>
<keyword evidence="6" id="KW-0472">Membrane</keyword>
<dbReference type="SUPFAM" id="SSF51735">
    <property type="entry name" value="NAD(P)-binding Rossmann-fold domains"/>
    <property type="match status" value="1"/>
</dbReference>
<dbReference type="PRINTS" id="PR00081">
    <property type="entry name" value="GDHRDH"/>
</dbReference>
<dbReference type="InterPro" id="IPR020904">
    <property type="entry name" value="Sc_DH/Rdtase_CS"/>
</dbReference>
<protein>
    <submittedName>
        <fullName evidence="7">Very-long-chain 3-oxoacyl-CoA reductase</fullName>
    </submittedName>
</protein>
<evidence type="ECO:0000256" key="4">
    <source>
        <dbReference type="ARBA" id="ARBA00023002"/>
    </source>
</evidence>
<evidence type="ECO:0000256" key="1">
    <source>
        <dbReference type="ARBA" id="ARBA00004240"/>
    </source>
</evidence>
<reference evidence="7 8" key="1">
    <citation type="submission" date="2024-03" db="EMBL/GenBank/DDBJ databases">
        <title>Complete genome sequence of the green alga Chloropicon roscoffensis RCC1871.</title>
        <authorList>
            <person name="Lemieux C."/>
            <person name="Pombert J.-F."/>
            <person name="Otis C."/>
            <person name="Turmel M."/>
        </authorList>
    </citation>
    <scope>NUCLEOTIDE SEQUENCE [LARGE SCALE GENOMIC DNA]</scope>
    <source>
        <strain evidence="7 8">RCC1871</strain>
    </source>
</reference>
<sequence>MFPPEMDDATVARLAKATFTLFAVRYGLKFLSFVYKLFFRPGMNLKKKYGGWAIVTGCTDGIGKAFCEELAKKGVPLLLISRTESKLEALASELEDKTEVKYLAVDFSNATKAKWAEVQKTIEALDVGMLFNNVGVSYPHAQYLHELDDETVRQLITVNVDCTTKMTKFVLPGMVSRRGGAIINIGSGAATVLPSDPLYSVYAGTKGYVDQFSKSLSVEYAKYNIDVQVQAPLFVVSKMSKIRRASITVPTPRAYARAGLASIGHEVRVSPFWTHTIIWAIIASMPVALMDGIRIGMTTKIRKRALAKKNKKK</sequence>
<dbReference type="PANTHER" id="PTHR43899">
    <property type="entry name" value="RH59310P"/>
    <property type="match status" value="1"/>
</dbReference>
<keyword evidence="3" id="KW-0521">NADP</keyword>
<dbReference type="Pfam" id="PF00106">
    <property type="entry name" value="adh_short"/>
    <property type="match status" value="1"/>
</dbReference>
<feature type="transmembrane region" description="Helical" evidence="6">
    <location>
        <begin position="272"/>
        <end position="293"/>
    </location>
</feature>
<dbReference type="PRINTS" id="PR00080">
    <property type="entry name" value="SDRFAMILY"/>
</dbReference>
<dbReference type="InterPro" id="IPR002347">
    <property type="entry name" value="SDR_fam"/>
</dbReference>
<comment type="similarity">
    <text evidence="2 5">Belongs to the short-chain dehydrogenases/reductases (SDR) family.</text>
</comment>
<dbReference type="PROSITE" id="PS00061">
    <property type="entry name" value="ADH_SHORT"/>
    <property type="match status" value="1"/>
</dbReference>
<dbReference type="EMBL" id="CP151506">
    <property type="protein sequence ID" value="WZN62541.1"/>
    <property type="molecule type" value="Genomic_DNA"/>
</dbReference>
<dbReference type="InterPro" id="IPR051019">
    <property type="entry name" value="VLCFA-Steroid_DH"/>
</dbReference>
<dbReference type="InterPro" id="IPR036291">
    <property type="entry name" value="NAD(P)-bd_dom_sf"/>
</dbReference>
<evidence type="ECO:0000256" key="3">
    <source>
        <dbReference type="ARBA" id="ARBA00022857"/>
    </source>
</evidence>
<evidence type="ECO:0000313" key="8">
    <source>
        <dbReference type="Proteomes" id="UP001472866"/>
    </source>
</evidence>
<organism evidence="7 8">
    <name type="scientific">Chloropicon roscoffensis</name>
    <dbReference type="NCBI Taxonomy" id="1461544"/>
    <lineage>
        <taxon>Eukaryota</taxon>
        <taxon>Viridiplantae</taxon>
        <taxon>Chlorophyta</taxon>
        <taxon>Chloropicophyceae</taxon>
        <taxon>Chloropicales</taxon>
        <taxon>Chloropicaceae</taxon>
        <taxon>Chloropicon</taxon>
    </lineage>
</organism>
<dbReference type="AlphaFoldDB" id="A0AAX4P933"/>
<keyword evidence="8" id="KW-1185">Reference proteome</keyword>
<keyword evidence="6" id="KW-1133">Transmembrane helix</keyword>
<dbReference type="GO" id="GO:0016491">
    <property type="term" value="F:oxidoreductase activity"/>
    <property type="evidence" value="ECO:0007669"/>
    <property type="project" value="UniProtKB-KW"/>
</dbReference>
<evidence type="ECO:0000256" key="6">
    <source>
        <dbReference type="SAM" id="Phobius"/>
    </source>
</evidence>
<gene>
    <name evidence="7" type="ORF">HKI87_06g40780</name>
</gene>
<dbReference type="PANTHER" id="PTHR43899:SF13">
    <property type="entry name" value="RH59310P"/>
    <property type="match status" value="1"/>
</dbReference>
<proteinExistence type="inferred from homology"/>
<evidence type="ECO:0000313" key="7">
    <source>
        <dbReference type="EMBL" id="WZN62541.1"/>
    </source>
</evidence>
<evidence type="ECO:0000256" key="2">
    <source>
        <dbReference type="ARBA" id="ARBA00006484"/>
    </source>
</evidence>
<dbReference type="FunFam" id="3.40.50.720:FF:000137">
    <property type="entry name" value="Hydroxysteroid (17-beta) dehydrogenase 3"/>
    <property type="match status" value="1"/>
</dbReference>
<dbReference type="Proteomes" id="UP001472866">
    <property type="component" value="Chromosome 06"/>
</dbReference>
<evidence type="ECO:0000256" key="5">
    <source>
        <dbReference type="RuleBase" id="RU000363"/>
    </source>
</evidence>
<keyword evidence="4" id="KW-0560">Oxidoreductase</keyword>
<accession>A0AAX4P933</accession>
<comment type="subcellular location">
    <subcellularLocation>
        <location evidence="1">Endoplasmic reticulum</location>
    </subcellularLocation>
</comment>
<name>A0AAX4P933_9CHLO</name>
<dbReference type="GO" id="GO:0005783">
    <property type="term" value="C:endoplasmic reticulum"/>
    <property type="evidence" value="ECO:0007669"/>
    <property type="project" value="UniProtKB-SubCell"/>
</dbReference>
<dbReference type="PIRSF" id="PIRSF000126">
    <property type="entry name" value="11-beta-HSD1"/>
    <property type="match status" value="1"/>
</dbReference>
<keyword evidence="6" id="KW-0812">Transmembrane</keyword>